<dbReference type="Proteomes" id="UP000256304">
    <property type="component" value="Unassembled WGS sequence"/>
</dbReference>
<sequence>MEYKYPAAYEAYLYEFHATRDYFECHELLEEYWKEQSEDSRNDTWVGLIQLAVSSYHHRRSNFRGALLMMRQAENRLTAERLDDLGLDGEAVRELIVQRIAHLESRQPFTDLNFPIIDEALQARGMQRAEQEGHSWGEPSREADELIHRHTLRDRSEVIAARAEAAARRRAGQQPPSPSSAQ</sequence>
<dbReference type="PANTHER" id="PTHR34796:SF1">
    <property type="entry name" value="EXPRESSED PROTEIN"/>
    <property type="match status" value="1"/>
</dbReference>
<proteinExistence type="predicted"/>
<dbReference type="EMBL" id="QTTN01000057">
    <property type="protein sequence ID" value="REE57383.1"/>
    <property type="molecule type" value="Genomic_DNA"/>
</dbReference>
<dbReference type="OrthoDB" id="165483at2"/>
<reference evidence="2 3" key="1">
    <citation type="submission" date="2018-08" db="EMBL/GenBank/DDBJ databases">
        <title>Genomic Encyclopedia of Type Strains, Phase III (KMG-III): the genomes of soil and plant-associated and newly described type strains.</title>
        <authorList>
            <person name="Whitman W."/>
        </authorList>
    </citation>
    <scope>NUCLEOTIDE SEQUENCE [LARGE SCALE GENOMIC DNA]</scope>
    <source>
        <strain evidence="2 3">CGMCC 1.10966</strain>
    </source>
</reference>
<dbReference type="InterPro" id="IPR005500">
    <property type="entry name" value="DUF309"/>
</dbReference>
<accession>A0A3D9Q9J4</accession>
<dbReference type="SUPFAM" id="SSF140663">
    <property type="entry name" value="TTHA0068-like"/>
    <property type="match status" value="1"/>
</dbReference>
<keyword evidence="3" id="KW-1185">Reference proteome</keyword>
<gene>
    <name evidence="2" type="ORF">A8990_15729</name>
</gene>
<dbReference type="Gene3D" id="1.10.3450.10">
    <property type="entry name" value="TTHA0068-like"/>
    <property type="match status" value="1"/>
</dbReference>
<feature type="region of interest" description="Disordered" evidence="1">
    <location>
        <begin position="163"/>
        <end position="182"/>
    </location>
</feature>
<evidence type="ECO:0000313" key="2">
    <source>
        <dbReference type="EMBL" id="REE57383.1"/>
    </source>
</evidence>
<organism evidence="2 3">
    <name type="scientific">Paenibacillus taihuensis</name>
    <dbReference type="NCBI Taxonomy" id="1156355"/>
    <lineage>
        <taxon>Bacteria</taxon>
        <taxon>Bacillati</taxon>
        <taxon>Bacillota</taxon>
        <taxon>Bacilli</taxon>
        <taxon>Bacillales</taxon>
        <taxon>Paenibacillaceae</taxon>
        <taxon>Paenibacillus</taxon>
    </lineage>
</organism>
<evidence type="ECO:0008006" key="4">
    <source>
        <dbReference type="Google" id="ProtNLM"/>
    </source>
</evidence>
<protein>
    <recommendedName>
        <fullName evidence="4">DUF309 domain-containing protein</fullName>
    </recommendedName>
</protein>
<evidence type="ECO:0000256" key="1">
    <source>
        <dbReference type="SAM" id="MobiDB-lite"/>
    </source>
</evidence>
<dbReference type="PANTHER" id="PTHR34796">
    <property type="entry name" value="EXPRESSED PROTEIN"/>
    <property type="match status" value="1"/>
</dbReference>
<evidence type="ECO:0000313" key="3">
    <source>
        <dbReference type="Proteomes" id="UP000256304"/>
    </source>
</evidence>
<dbReference type="InterPro" id="IPR023203">
    <property type="entry name" value="TTHA0068_sf"/>
</dbReference>
<name>A0A3D9Q9J4_9BACL</name>
<dbReference type="Pfam" id="PF03745">
    <property type="entry name" value="DUF309"/>
    <property type="match status" value="1"/>
</dbReference>
<dbReference type="AlphaFoldDB" id="A0A3D9Q9J4"/>
<dbReference type="RefSeq" id="WP_116192486.1">
    <property type="nucleotide sequence ID" value="NZ_QTTN01000057.1"/>
</dbReference>
<comment type="caution">
    <text evidence="2">The sequence shown here is derived from an EMBL/GenBank/DDBJ whole genome shotgun (WGS) entry which is preliminary data.</text>
</comment>